<comment type="similarity">
    <text evidence="2 10">Belongs to the RRP36 family.</text>
</comment>
<keyword evidence="7 10" id="KW-0539">Nucleus</keyword>
<comment type="subunit">
    <text evidence="3 10">Associates with 90S and pre-40S pre-ribosomal particles.</text>
</comment>
<evidence type="ECO:0000256" key="10">
    <source>
        <dbReference type="RuleBase" id="RU368027"/>
    </source>
</evidence>
<dbReference type="GO" id="GO:0030686">
    <property type="term" value="C:90S preribosome"/>
    <property type="evidence" value="ECO:0007669"/>
    <property type="project" value="TreeGrafter"/>
</dbReference>
<feature type="compositionally biased region" description="Basic and acidic residues" evidence="11">
    <location>
        <begin position="310"/>
        <end position="325"/>
    </location>
</feature>
<gene>
    <name evidence="12" type="primary">RRP36</name>
    <name evidence="12" type="ORF">N0V93_006578</name>
</gene>
<keyword evidence="6" id="KW-0175">Coiled coil</keyword>
<comment type="caution">
    <text evidence="12">The sequence shown here is derived from an EMBL/GenBank/DDBJ whole genome shotgun (WGS) entry which is preliminary data.</text>
</comment>
<dbReference type="GO" id="GO:0005730">
    <property type="term" value="C:nucleolus"/>
    <property type="evidence" value="ECO:0007669"/>
    <property type="project" value="UniProtKB-SubCell"/>
</dbReference>
<accession>A0A9W8YPX9</accession>
<evidence type="ECO:0000256" key="3">
    <source>
        <dbReference type="ARBA" id="ARBA00011167"/>
    </source>
</evidence>
<reference evidence="12" key="1">
    <citation type="submission" date="2022-10" db="EMBL/GenBank/DDBJ databases">
        <title>Tapping the CABI collections for fungal endophytes: first genome assemblies for Collariella, Neodidymelliopsis, Ascochyta clinopodiicola, Didymella pomorum, Didymosphaeria variabile, Neocosmospora piperis and Neocucurbitaria cava.</title>
        <authorList>
            <person name="Hill R."/>
        </authorList>
    </citation>
    <scope>NUCLEOTIDE SEQUENCE</scope>
    <source>
        <strain evidence="12">IMI 355082</strain>
    </source>
</reference>
<evidence type="ECO:0000313" key="12">
    <source>
        <dbReference type="EMBL" id="KAJ4389116.1"/>
    </source>
</evidence>
<evidence type="ECO:0000256" key="6">
    <source>
        <dbReference type="ARBA" id="ARBA00023054"/>
    </source>
</evidence>
<evidence type="ECO:0000256" key="9">
    <source>
        <dbReference type="ARBA" id="ARBA00025053"/>
    </source>
</evidence>
<comment type="subcellular location">
    <subcellularLocation>
        <location evidence="1 10">Nucleus</location>
        <location evidence="1 10">Nucleolus</location>
    </subcellularLocation>
</comment>
<evidence type="ECO:0000256" key="4">
    <source>
        <dbReference type="ARBA" id="ARBA00022517"/>
    </source>
</evidence>
<feature type="region of interest" description="Disordered" evidence="11">
    <location>
        <begin position="1"/>
        <end position="172"/>
    </location>
</feature>
<feature type="region of interest" description="Disordered" evidence="11">
    <location>
        <begin position="293"/>
        <end position="325"/>
    </location>
</feature>
<dbReference type="PANTHER" id="PTHR21738:SF0">
    <property type="entry name" value="RIBOSOMAL RNA PROCESSING PROTEIN 36 HOMOLOG"/>
    <property type="match status" value="1"/>
</dbReference>
<dbReference type="PANTHER" id="PTHR21738">
    <property type="entry name" value="RIBOSOMAL RNA PROCESSING PROTEIN 36 HOMOLOG"/>
    <property type="match status" value="1"/>
</dbReference>
<dbReference type="EMBL" id="JAPEVB010000004">
    <property type="protein sequence ID" value="KAJ4389116.1"/>
    <property type="molecule type" value="Genomic_DNA"/>
</dbReference>
<feature type="region of interest" description="Disordered" evidence="11">
    <location>
        <begin position="235"/>
        <end position="254"/>
    </location>
</feature>
<evidence type="ECO:0000313" key="13">
    <source>
        <dbReference type="Proteomes" id="UP001140453"/>
    </source>
</evidence>
<name>A0A9W8YPX9_9PEZI</name>
<proteinExistence type="inferred from homology"/>
<dbReference type="Proteomes" id="UP001140453">
    <property type="component" value="Unassembled WGS sequence"/>
</dbReference>
<feature type="compositionally biased region" description="Basic and acidic residues" evidence="11">
    <location>
        <begin position="124"/>
        <end position="139"/>
    </location>
</feature>
<dbReference type="InterPro" id="IPR009292">
    <property type="entry name" value="RRP36"/>
</dbReference>
<evidence type="ECO:0000256" key="2">
    <source>
        <dbReference type="ARBA" id="ARBA00009418"/>
    </source>
</evidence>
<evidence type="ECO:0000256" key="11">
    <source>
        <dbReference type="SAM" id="MobiDB-lite"/>
    </source>
</evidence>
<dbReference type="OrthoDB" id="448446at2759"/>
<protein>
    <recommendedName>
        <fullName evidence="10">rRNA biogenesis protein RRP36</fullName>
    </recommendedName>
</protein>
<organism evidence="12 13">
    <name type="scientific">Gnomoniopsis smithogilvyi</name>
    <dbReference type="NCBI Taxonomy" id="1191159"/>
    <lineage>
        <taxon>Eukaryota</taxon>
        <taxon>Fungi</taxon>
        <taxon>Dikarya</taxon>
        <taxon>Ascomycota</taxon>
        <taxon>Pezizomycotina</taxon>
        <taxon>Sordariomycetes</taxon>
        <taxon>Sordariomycetidae</taxon>
        <taxon>Diaporthales</taxon>
        <taxon>Gnomoniaceae</taxon>
        <taxon>Gnomoniopsis</taxon>
    </lineage>
</organism>
<dbReference type="GO" id="GO:0000462">
    <property type="term" value="P:maturation of SSU-rRNA from tricistronic rRNA transcript (SSU-rRNA, 5.8S rRNA, LSU-rRNA)"/>
    <property type="evidence" value="ECO:0007669"/>
    <property type="project" value="TreeGrafter"/>
</dbReference>
<feature type="compositionally biased region" description="Basic and acidic residues" evidence="11">
    <location>
        <begin position="245"/>
        <end position="254"/>
    </location>
</feature>
<feature type="compositionally biased region" description="Basic and acidic residues" evidence="11">
    <location>
        <begin position="20"/>
        <end position="35"/>
    </location>
</feature>
<keyword evidence="5 10" id="KW-0698">rRNA processing</keyword>
<evidence type="ECO:0000256" key="1">
    <source>
        <dbReference type="ARBA" id="ARBA00004604"/>
    </source>
</evidence>
<evidence type="ECO:0000256" key="7">
    <source>
        <dbReference type="ARBA" id="ARBA00023242"/>
    </source>
</evidence>
<evidence type="ECO:0000256" key="5">
    <source>
        <dbReference type="ARBA" id="ARBA00022552"/>
    </source>
</evidence>
<keyword evidence="8 10" id="KW-0687">Ribonucleoprotein</keyword>
<evidence type="ECO:0000256" key="8">
    <source>
        <dbReference type="ARBA" id="ARBA00023274"/>
    </source>
</evidence>
<sequence>MDSRKRKLPQGGLLGRRVRARAEAEPNLEDFKDDASSGAPSEEEADENENENESGSESGSASGDDSDESNDKDSSDESEEEDISAGASKVSFGALAKAQAMLPQPGRRKKKFAPSDSGSGDGEAPSKERASPSKKEKPPSRSSKHAPMETTSKKPVSRKREIIPVQKRVARDPRFDPLIVSRSSIHSNSKADEDHARQAYAFLDEYRDDEMRQLKASIKKAKTPAEKEKLQRALMSMESRKKTREKRDKERALIEEHRRREKELVKEGKKANPYYLKKSEQKKKLLVDQFAGMSEKQREHAIERKRKKVTSKEKKTLPMERRIRD</sequence>
<dbReference type="Pfam" id="PF06102">
    <property type="entry name" value="RRP36"/>
    <property type="match status" value="1"/>
</dbReference>
<comment type="function">
    <text evidence="9 10">Component of the 90S pre-ribosome involved in the maturation of rRNAs. Required for early cleavages of the pre-RNAs in the 40S ribosomal subunit maturation pathway.</text>
</comment>
<keyword evidence="13" id="KW-1185">Reference proteome</keyword>
<feature type="compositionally biased region" description="Acidic residues" evidence="11">
    <location>
        <begin position="41"/>
        <end position="54"/>
    </location>
</feature>
<dbReference type="AlphaFoldDB" id="A0A9W8YPX9"/>
<keyword evidence="4 10" id="KW-0690">Ribosome biogenesis</keyword>